<dbReference type="SUPFAM" id="SSF53474">
    <property type="entry name" value="alpha/beta-Hydrolases"/>
    <property type="match status" value="1"/>
</dbReference>
<evidence type="ECO:0000313" key="2">
    <source>
        <dbReference type="EMBL" id="RYU13072.1"/>
    </source>
</evidence>
<gene>
    <name evidence="2" type="ORF">ETU37_09125</name>
</gene>
<proteinExistence type="predicted"/>
<reference evidence="2 3" key="1">
    <citation type="submission" date="2019-01" db="EMBL/GenBank/DDBJ databases">
        <title>Nocardioides guangzhouensis sp. nov., an actinobacterium isolated from soil.</title>
        <authorList>
            <person name="Fu Y."/>
            <person name="Cai Y."/>
            <person name="Lin Z."/>
            <person name="Chen P."/>
        </authorList>
    </citation>
    <scope>NUCLEOTIDE SEQUENCE [LARGE SCALE GENOMIC DNA]</scope>
    <source>
        <strain evidence="2 3">NBRC 105384</strain>
    </source>
</reference>
<dbReference type="EMBL" id="SDPU01000020">
    <property type="protein sequence ID" value="RYU13072.1"/>
    <property type="molecule type" value="Genomic_DNA"/>
</dbReference>
<dbReference type="Proteomes" id="UP000291189">
    <property type="component" value="Unassembled WGS sequence"/>
</dbReference>
<sequence length="383" mass="40377">MPSATGSPGLLGAAALAADVADELVVGTVRDVHGAVARRVRRLSGRAPGAGTGPVSWTVYAGVGAGLALTSRALRAADQRGWGGRLDASPRGRLLVSAVNGLIGDRLVDDAPDLAITMSVRVEGRDVPCDRASLAAAYPNATDQVVVFLHGLGESDDSWRRDADERGGSYADRIARDGAWSPVVLRANTGLPISANGVALASLLDDLVAAWPVRVRRIALVGHSMGGLIVRAACAVRTEARKPWAKLVTDVVTLGTPHLGAPLERTVHAGARALGVLPESAPFARILEYRSVGILDLRGGLAPDLQHLPHARYRLVAATLARSPRHPVSAVFGDMLVRFPSATGRPRRGRPLFPEADVLHVHGDHFDLLNHPEVDAALRDWLA</sequence>
<organism evidence="2 3">
    <name type="scientific">Nocardioides iriomotensis</name>
    <dbReference type="NCBI Taxonomy" id="715784"/>
    <lineage>
        <taxon>Bacteria</taxon>
        <taxon>Bacillati</taxon>
        <taxon>Actinomycetota</taxon>
        <taxon>Actinomycetes</taxon>
        <taxon>Propionibacteriales</taxon>
        <taxon>Nocardioidaceae</taxon>
        <taxon>Nocardioides</taxon>
    </lineage>
</organism>
<evidence type="ECO:0000259" key="1">
    <source>
        <dbReference type="Pfam" id="PF07819"/>
    </source>
</evidence>
<dbReference type="Gene3D" id="3.40.50.1820">
    <property type="entry name" value="alpha/beta hydrolase"/>
    <property type="match status" value="1"/>
</dbReference>
<comment type="caution">
    <text evidence="2">The sequence shown here is derived from an EMBL/GenBank/DDBJ whole genome shotgun (WGS) entry which is preliminary data.</text>
</comment>
<dbReference type="InterPro" id="IPR029058">
    <property type="entry name" value="AB_hydrolase_fold"/>
</dbReference>
<dbReference type="InterPro" id="IPR012908">
    <property type="entry name" value="PGAP1-ab_dom-like"/>
</dbReference>
<feature type="domain" description="GPI inositol-deacylase PGAP1-like alpha/beta" evidence="1">
    <location>
        <begin position="183"/>
        <end position="264"/>
    </location>
</feature>
<dbReference type="RefSeq" id="WP_129986891.1">
    <property type="nucleotide sequence ID" value="NZ_SDPU01000020.1"/>
</dbReference>
<dbReference type="Pfam" id="PF07819">
    <property type="entry name" value="PGAP1"/>
    <property type="match status" value="1"/>
</dbReference>
<dbReference type="OrthoDB" id="8871309at2"/>
<dbReference type="GO" id="GO:0016788">
    <property type="term" value="F:hydrolase activity, acting on ester bonds"/>
    <property type="evidence" value="ECO:0007669"/>
    <property type="project" value="InterPro"/>
</dbReference>
<keyword evidence="3" id="KW-1185">Reference proteome</keyword>
<keyword evidence="2" id="KW-0378">Hydrolase</keyword>
<dbReference type="AlphaFoldDB" id="A0A4Q5J388"/>
<evidence type="ECO:0000313" key="3">
    <source>
        <dbReference type="Proteomes" id="UP000291189"/>
    </source>
</evidence>
<name>A0A4Q5J388_9ACTN</name>
<accession>A0A4Q5J388</accession>
<protein>
    <submittedName>
        <fullName evidence="2">Alpha/beta hydrolase</fullName>
    </submittedName>
</protein>